<comment type="caution">
    <text evidence="2">The sequence shown here is derived from an EMBL/GenBank/DDBJ whole genome shotgun (WGS) entry which is preliminary data.</text>
</comment>
<reference evidence="2 3" key="1">
    <citation type="journal article" date="2020" name="G3 (Bethesda)">
        <title>Improved Reference Genome for Cyclotella cryptica CCMP332, a Model for Cell Wall Morphogenesis, Salinity Adaptation, and Lipid Production in Diatoms (Bacillariophyta).</title>
        <authorList>
            <person name="Roberts W.R."/>
            <person name="Downey K.M."/>
            <person name="Ruck E.C."/>
            <person name="Traller J.C."/>
            <person name="Alverson A.J."/>
        </authorList>
    </citation>
    <scope>NUCLEOTIDE SEQUENCE [LARGE SCALE GENOMIC DNA]</scope>
    <source>
        <strain evidence="2 3">CCMP332</strain>
    </source>
</reference>
<evidence type="ECO:0000256" key="1">
    <source>
        <dbReference type="SAM" id="SignalP"/>
    </source>
</evidence>
<dbReference type="Proteomes" id="UP001516023">
    <property type="component" value="Unassembled WGS sequence"/>
</dbReference>
<evidence type="ECO:0000313" key="3">
    <source>
        <dbReference type="Proteomes" id="UP001516023"/>
    </source>
</evidence>
<name>A0ABD3QBB8_9STRA</name>
<dbReference type="AlphaFoldDB" id="A0ABD3QBB8"/>
<dbReference type="EMBL" id="JABMIG020000055">
    <property type="protein sequence ID" value="KAL3797359.1"/>
    <property type="molecule type" value="Genomic_DNA"/>
</dbReference>
<organism evidence="2 3">
    <name type="scientific">Cyclotella cryptica</name>
    <dbReference type="NCBI Taxonomy" id="29204"/>
    <lineage>
        <taxon>Eukaryota</taxon>
        <taxon>Sar</taxon>
        <taxon>Stramenopiles</taxon>
        <taxon>Ochrophyta</taxon>
        <taxon>Bacillariophyta</taxon>
        <taxon>Coscinodiscophyceae</taxon>
        <taxon>Thalassiosirophycidae</taxon>
        <taxon>Stephanodiscales</taxon>
        <taxon>Stephanodiscaceae</taxon>
        <taxon>Cyclotella</taxon>
    </lineage>
</organism>
<feature type="signal peptide" evidence="1">
    <location>
        <begin position="1"/>
        <end position="22"/>
    </location>
</feature>
<protein>
    <submittedName>
        <fullName evidence="2">Uncharacterized protein</fullName>
    </submittedName>
</protein>
<keyword evidence="3" id="KW-1185">Reference proteome</keyword>
<accession>A0ABD3QBB8</accession>
<keyword evidence="1" id="KW-0732">Signal</keyword>
<gene>
    <name evidence="2" type="ORF">HJC23_010485</name>
</gene>
<feature type="chain" id="PRO_5044800709" evidence="1">
    <location>
        <begin position="23"/>
        <end position="217"/>
    </location>
</feature>
<evidence type="ECO:0000313" key="2">
    <source>
        <dbReference type="EMBL" id="KAL3797359.1"/>
    </source>
</evidence>
<sequence length="217" mass="23958">MHSSTSTASLIFLCLLCKCIHAFHLPIVPSATLRRVSAAPSSTALQMAGFASSKTKGGTSGSKLPKLKAKSQWDRYADLKNCQKVRVGVRIKDSEEWLEVGRVKSENNEFTEVAVARQRALIAEHAKRLYLVQIPPNAVLEWGYLMQKGSSDDEDDGDNGEWILVDKSKGDEAPSGIEKKIGFEGKPDKNTGFYCYYHEGRIVEREDGGKGKKKPVV</sequence>
<proteinExistence type="predicted"/>